<gene>
    <name evidence="1" type="ORF">HNR67_000476</name>
</gene>
<organism evidence="1 2">
    <name type="scientific">Crossiella cryophila</name>
    <dbReference type="NCBI Taxonomy" id="43355"/>
    <lineage>
        <taxon>Bacteria</taxon>
        <taxon>Bacillati</taxon>
        <taxon>Actinomycetota</taxon>
        <taxon>Actinomycetes</taxon>
        <taxon>Pseudonocardiales</taxon>
        <taxon>Pseudonocardiaceae</taxon>
        <taxon>Crossiella</taxon>
    </lineage>
</organism>
<dbReference type="RefSeq" id="WP_185000452.1">
    <property type="nucleotide sequence ID" value="NZ_BAAAUI010000059.1"/>
</dbReference>
<dbReference type="AlphaFoldDB" id="A0A7W7C6Z2"/>
<evidence type="ECO:0000313" key="2">
    <source>
        <dbReference type="Proteomes" id="UP000533598"/>
    </source>
</evidence>
<dbReference type="Gene3D" id="1.10.287.1060">
    <property type="entry name" value="ESAT-6-like"/>
    <property type="match status" value="1"/>
</dbReference>
<name>A0A7W7C6Z2_9PSEU</name>
<evidence type="ECO:0000313" key="1">
    <source>
        <dbReference type="EMBL" id="MBB4674358.1"/>
    </source>
</evidence>
<proteinExistence type="predicted"/>
<protein>
    <submittedName>
        <fullName evidence="1">Uncharacterized protein YukE</fullName>
    </submittedName>
</protein>
<keyword evidence="2" id="KW-1185">Reference proteome</keyword>
<sequence length="105" mass="10423">MSGKTRQNADGIRAGAGRLSRAGDDLAKAATALQASLTGEGPCWGNDESGQAFSKDYVPAADAVSKGIADVAQGLINVAKGLNDQATTLEQADTGSAADLKASGS</sequence>
<dbReference type="EMBL" id="JACHMH010000001">
    <property type="protein sequence ID" value="MBB4674358.1"/>
    <property type="molecule type" value="Genomic_DNA"/>
</dbReference>
<reference evidence="1 2" key="1">
    <citation type="submission" date="2020-08" db="EMBL/GenBank/DDBJ databases">
        <title>Sequencing the genomes of 1000 actinobacteria strains.</title>
        <authorList>
            <person name="Klenk H.-P."/>
        </authorList>
    </citation>
    <scope>NUCLEOTIDE SEQUENCE [LARGE SCALE GENOMIC DNA]</scope>
    <source>
        <strain evidence="1 2">DSM 44230</strain>
    </source>
</reference>
<dbReference type="Proteomes" id="UP000533598">
    <property type="component" value="Unassembled WGS sequence"/>
</dbReference>
<comment type="caution">
    <text evidence="1">The sequence shown here is derived from an EMBL/GenBank/DDBJ whole genome shotgun (WGS) entry which is preliminary data.</text>
</comment>
<accession>A0A7W7C6Z2</accession>